<dbReference type="InterPro" id="IPR015943">
    <property type="entry name" value="WD40/YVTN_repeat-like_dom_sf"/>
</dbReference>
<evidence type="ECO:0000256" key="3">
    <source>
        <dbReference type="SAM" id="MobiDB-lite"/>
    </source>
</evidence>
<evidence type="ECO:0000313" key="5">
    <source>
        <dbReference type="Proteomes" id="UP000503447"/>
    </source>
</evidence>
<evidence type="ECO:0000256" key="1">
    <source>
        <dbReference type="ARBA" id="ARBA00005564"/>
    </source>
</evidence>
<evidence type="ECO:0000256" key="2">
    <source>
        <dbReference type="ARBA" id="ARBA00022526"/>
    </source>
</evidence>
<dbReference type="SUPFAM" id="SSF75011">
    <property type="entry name" value="3-carboxy-cis,cis-mucoante lactonizing enzyme"/>
    <property type="match status" value="1"/>
</dbReference>
<dbReference type="KEGG" id="ftj:FTUN_6485"/>
<organism evidence="4 5">
    <name type="scientific">Frigoriglobus tundricola</name>
    <dbReference type="NCBI Taxonomy" id="2774151"/>
    <lineage>
        <taxon>Bacteria</taxon>
        <taxon>Pseudomonadati</taxon>
        <taxon>Planctomycetota</taxon>
        <taxon>Planctomycetia</taxon>
        <taxon>Gemmatales</taxon>
        <taxon>Gemmataceae</taxon>
        <taxon>Frigoriglobus</taxon>
    </lineage>
</organism>
<dbReference type="Gene3D" id="2.130.10.10">
    <property type="entry name" value="YVTN repeat-like/Quinoprotein amine dehydrogenase"/>
    <property type="match status" value="2"/>
</dbReference>
<sequence>MFGRFHTRSSATPLRARLDLEAMDRRDVPSASPADGGFAPTSSAPAVVYVESNNPAAGQNAVLAYLRTSDGQEHQIGSFATGGTGQLNVPKIVGPDDGDQQVRVTADGRFLFAVNEGSGSITAFRVRADGALDRIGVFASGGVEPDSIGVAGNYLYVANRGNAAAGVPGTVAPNVTAFDINRDGTLTAIPGATQTFPVGTFVTQTLVSPDNRFLFVEAATLQGTPGGNTVTTFRIDTDGTLTPAPGGPAGAGANAPILLGAAVNPTQNIIYAGFTSASQVGVFTYDATGRTTFVGQVSDQGAAPCWCVVSSDGRVLYVSNTVTDSIGVYSLADPLHPVQIENFQLGGPRALNGTATSPKTNSFEIALDPTGRYLYAVTQSTDPSFPQGNQLHTLQIARDGTLTEPNAPVIFPQGLVPADAHPQGLAVVQLRDHHHGHDHDHDHGHDRDRFDEFAFGVDLGDGSGRRHG</sequence>
<dbReference type="Proteomes" id="UP000503447">
    <property type="component" value="Chromosome"/>
</dbReference>
<name>A0A6M5YZP0_9BACT</name>
<evidence type="ECO:0008006" key="6">
    <source>
        <dbReference type="Google" id="ProtNLM"/>
    </source>
</evidence>
<keyword evidence="5" id="KW-1185">Reference proteome</keyword>
<accession>A0A6M5YZP0</accession>
<keyword evidence="2" id="KW-0313">Glucose metabolism</keyword>
<dbReference type="Pfam" id="PF10282">
    <property type="entry name" value="Lactonase"/>
    <property type="match status" value="2"/>
</dbReference>
<dbReference type="AlphaFoldDB" id="A0A6M5YZP0"/>
<protein>
    <recommendedName>
        <fullName evidence="6">6-phosphogluconolactonase</fullName>
    </recommendedName>
</protein>
<gene>
    <name evidence="4" type="ORF">FTUN_6485</name>
</gene>
<dbReference type="GO" id="GO:0017057">
    <property type="term" value="F:6-phosphogluconolactonase activity"/>
    <property type="evidence" value="ECO:0007669"/>
    <property type="project" value="TreeGrafter"/>
</dbReference>
<dbReference type="PANTHER" id="PTHR30344:SF1">
    <property type="entry name" value="6-PHOSPHOGLUCONOLACTONASE"/>
    <property type="match status" value="1"/>
</dbReference>
<comment type="similarity">
    <text evidence="1">Belongs to the cycloisomerase 2 family.</text>
</comment>
<dbReference type="GO" id="GO:0006006">
    <property type="term" value="P:glucose metabolic process"/>
    <property type="evidence" value="ECO:0007669"/>
    <property type="project" value="UniProtKB-KW"/>
</dbReference>
<dbReference type="PANTHER" id="PTHR30344">
    <property type="entry name" value="6-PHOSPHOGLUCONOLACTONASE-RELATED"/>
    <property type="match status" value="1"/>
</dbReference>
<proteinExistence type="inferred from homology"/>
<dbReference type="InterPro" id="IPR019405">
    <property type="entry name" value="Lactonase_7-beta_prop"/>
</dbReference>
<evidence type="ECO:0000313" key="4">
    <source>
        <dbReference type="EMBL" id="QJW98890.1"/>
    </source>
</evidence>
<dbReference type="EMBL" id="CP053452">
    <property type="protein sequence ID" value="QJW98890.1"/>
    <property type="molecule type" value="Genomic_DNA"/>
</dbReference>
<dbReference type="InterPro" id="IPR050282">
    <property type="entry name" value="Cycloisomerase_2"/>
</dbReference>
<feature type="region of interest" description="Disordered" evidence="3">
    <location>
        <begin position="16"/>
        <end position="39"/>
    </location>
</feature>
<keyword evidence="2" id="KW-0119">Carbohydrate metabolism</keyword>
<feature type="compositionally biased region" description="Basic and acidic residues" evidence="3">
    <location>
        <begin position="16"/>
        <end position="28"/>
    </location>
</feature>
<dbReference type="RefSeq" id="WP_171473961.1">
    <property type="nucleotide sequence ID" value="NZ_CP053452.2"/>
</dbReference>
<reference evidence="5" key="1">
    <citation type="submission" date="2020-05" db="EMBL/GenBank/DDBJ databases">
        <title>Frigoriglobus tundricola gen. nov., sp. nov., a psychrotolerant cellulolytic planctomycete of the family Gemmataceae with two divergent copies of 16S rRNA gene.</title>
        <authorList>
            <person name="Kulichevskaya I.S."/>
            <person name="Ivanova A.A."/>
            <person name="Naumoff D.G."/>
            <person name="Beletsky A.V."/>
            <person name="Rijpstra W.I.C."/>
            <person name="Sinninghe Damste J.S."/>
            <person name="Mardanov A.V."/>
            <person name="Ravin N.V."/>
            <person name="Dedysh S.N."/>
        </authorList>
    </citation>
    <scope>NUCLEOTIDE SEQUENCE [LARGE SCALE GENOMIC DNA]</scope>
    <source>
        <strain evidence="5">PL17</strain>
    </source>
</reference>